<organism evidence="1 2">
    <name type="scientific">Oceanithermus profundus (strain DSM 14977 / NBRC 100410 / VKM B-2274 / 506)</name>
    <dbReference type="NCBI Taxonomy" id="670487"/>
    <lineage>
        <taxon>Bacteria</taxon>
        <taxon>Thermotogati</taxon>
        <taxon>Deinococcota</taxon>
        <taxon>Deinococci</taxon>
        <taxon>Thermales</taxon>
        <taxon>Thermaceae</taxon>
        <taxon>Oceanithermus</taxon>
    </lineage>
</organism>
<proteinExistence type="predicted"/>
<reference evidence="2" key="1">
    <citation type="submission" date="2010-11" db="EMBL/GenBank/DDBJ databases">
        <title>The complete sequence of plasmid of Oceanithermus profundus DSM 14977.</title>
        <authorList>
            <consortium name="US DOE Joint Genome Institute (JGI-PGF)"/>
            <person name="Lucas S."/>
            <person name="Copeland A."/>
            <person name="Lapidus A."/>
            <person name="Bruce D."/>
            <person name="Goodwin L."/>
            <person name="Pitluck S."/>
            <person name="Kyrpides N."/>
            <person name="Mavromatis K."/>
            <person name="Pagani I."/>
            <person name="Ivanova N."/>
            <person name="Zhang X."/>
            <person name="Brettin T."/>
            <person name="Detter J.C."/>
            <person name="Tapia R."/>
            <person name="Han C."/>
            <person name="Land M."/>
            <person name="Hauser L."/>
            <person name="Markowitz V."/>
            <person name="Cheng J.-F."/>
            <person name="Hugenholtz P."/>
            <person name="Woyke T."/>
            <person name="Wu D."/>
            <person name="Tindall B."/>
            <person name="Faehnrich R."/>
            <person name="Brambilla E."/>
            <person name="Klenk H.-P."/>
            <person name="Eisen J.A."/>
        </authorList>
    </citation>
    <scope>NUCLEOTIDE SEQUENCE [LARGE SCALE GENOMIC DNA]</scope>
    <source>
        <strain evidence="2">DSM 14977 / NBRC 100410 / VKM B-2274 / 506</strain>
        <plasmid evidence="2">Plasmid pOCEPR01</plasmid>
    </source>
</reference>
<dbReference type="EMBL" id="CP002362">
    <property type="protein sequence ID" value="ADR37712.1"/>
    <property type="molecule type" value="Genomic_DNA"/>
</dbReference>
<evidence type="ECO:0000313" key="2">
    <source>
        <dbReference type="Proteomes" id="UP000008722"/>
    </source>
</evidence>
<reference evidence="1 2" key="2">
    <citation type="journal article" date="2011" name="Stand. Genomic Sci.">
        <title>Complete genome sequence of Oceanithermus profundus type strain (506).</title>
        <authorList>
            <person name="Pati A."/>
            <person name="Zhang X."/>
            <person name="Lapidus A."/>
            <person name="Nolan M."/>
            <person name="Lucas S."/>
            <person name="Del Rio T.G."/>
            <person name="Tice H."/>
            <person name="Cheng J.F."/>
            <person name="Tapia R."/>
            <person name="Han C."/>
            <person name="Goodwin L."/>
            <person name="Pitluck S."/>
            <person name="Liolios K."/>
            <person name="Pagani I."/>
            <person name="Ivanova N."/>
            <person name="Mavromatis K."/>
            <person name="Chen A."/>
            <person name="Palaniappan K."/>
            <person name="Hauser L."/>
            <person name="Jeffries C.D."/>
            <person name="Brambilla E.M."/>
            <person name="Rohl A."/>
            <person name="Mwirichia R."/>
            <person name="Rohde M."/>
            <person name="Tindall B.J."/>
            <person name="Sikorski J."/>
            <person name="Wirth R."/>
            <person name="Goker M."/>
            <person name="Woyke T."/>
            <person name="Detter J.C."/>
            <person name="Bristow J."/>
            <person name="Eisen J.A."/>
            <person name="Markowitz V."/>
            <person name="Hugenholtz P."/>
            <person name="Kyrpides N.C."/>
            <person name="Klenk H.P."/>
            <person name="Land M."/>
        </authorList>
    </citation>
    <scope>NUCLEOTIDE SEQUENCE [LARGE SCALE GENOMIC DNA]</scope>
    <source>
        <strain evidence="2">DSM 14977 / NBRC 100410 / VKM B-2274 / 506</strain>
        <plasmid evidence="2">Plasmid pOCEPR01</plasmid>
    </source>
</reference>
<protein>
    <submittedName>
        <fullName evidence="1">Uncharacterized protein</fullName>
    </submittedName>
</protein>
<name>E4UAS7_OCEP5</name>
<evidence type="ECO:0000313" key="1">
    <source>
        <dbReference type="EMBL" id="ADR37712.1"/>
    </source>
</evidence>
<accession>E4UAS7</accession>
<dbReference type="HOGENOM" id="CLU_789497_0_0_0"/>
<dbReference type="OrthoDB" id="9801538at2"/>
<geneLocation type="plasmid" evidence="1 2">
    <name>pOCEPR01</name>
</geneLocation>
<sequence>MNQELLLPAARIAGLEPAEAERLGRKLPPCFSPEGPYAVRILANALAALKFFERNRFEVYLTGDAREAIERSADPRLASACFGGPALLLHHPKAPAVLLYVLLPGKQLAFSGTLAPGLPDGLEHLGAARNLGELRRFANDERLHGKLKRISGVPSEEVRARAAALAASWVIEAIPEEIQALFDDFEADVADEVRFVAGLPHDHPLPAVPERIDHELEALAGQIASEVFLVELLRVYMDRGEAKFYLLERLGHLVPDHADRPGVLVVAPLVNVGWPRFLKRKGLGHEVNYAVPFRLTELEGGGEALITAPPYVFENARELERTLRELGGRYLGSDFKPGELIDALKKREPRP</sequence>
<dbReference type="Proteomes" id="UP000008722">
    <property type="component" value="Plasmid pOCEPR01"/>
</dbReference>
<dbReference type="KEGG" id="opr:Ocepr_2264"/>
<dbReference type="AlphaFoldDB" id="E4UAS7"/>
<keyword evidence="2" id="KW-1185">Reference proteome</keyword>
<dbReference type="RefSeq" id="WP_013449692.1">
    <property type="nucleotide sequence ID" value="NC_014753.1"/>
</dbReference>
<keyword evidence="1" id="KW-0614">Plasmid</keyword>
<gene>
    <name evidence="1" type="ordered locus">Ocepr_2264</name>
</gene>